<dbReference type="Gene3D" id="1.25.40.10">
    <property type="entry name" value="Tetratricopeptide repeat domain"/>
    <property type="match status" value="1"/>
</dbReference>
<comment type="caution">
    <text evidence="2">The sequence shown here is derived from an EMBL/GenBank/DDBJ whole genome shotgun (WGS) entry which is preliminary data.</text>
</comment>
<name>A0ABU7F347_9TELE</name>
<evidence type="ECO:0000313" key="2">
    <source>
        <dbReference type="EMBL" id="MED6293719.1"/>
    </source>
</evidence>
<evidence type="ECO:0000256" key="1">
    <source>
        <dbReference type="SAM" id="MobiDB-lite"/>
    </source>
</evidence>
<organism evidence="2 3">
    <name type="scientific">Characodon lateralis</name>
    <dbReference type="NCBI Taxonomy" id="208331"/>
    <lineage>
        <taxon>Eukaryota</taxon>
        <taxon>Metazoa</taxon>
        <taxon>Chordata</taxon>
        <taxon>Craniata</taxon>
        <taxon>Vertebrata</taxon>
        <taxon>Euteleostomi</taxon>
        <taxon>Actinopterygii</taxon>
        <taxon>Neopterygii</taxon>
        <taxon>Teleostei</taxon>
        <taxon>Neoteleostei</taxon>
        <taxon>Acanthomorphata</taxon>
        <taxon>Ovalentaria</taxon>
        <taxon>Atherinomorphae</taxon>
        <taxon>Cyprinodontiformes</taxon>
        <taxon>Goodeidae</taxon>
        <taxon>Characodon</taxon>
    </lineage>
</organism>
<dbReference type="Proteomes" id="UP001352852">
    <property type="component" value="Unassembled WGS sequence"/>
</dbReference>
<keyword evidence="3" id="KW-1185">Reference proteome</keyword>
<dbReference type="InterPro" id="IPR039586">
    <property type="entry name" value="CFAP46"/>
</dbReference>
<dbReference type="PANTHER" id="PTHR15977">
    <property type="entry name" value="CILIA- AND FLAGELLA-ASSOCIATED PROTEIN 46"/>
    <property type="match status" value="1"/>
</dbReference>
<dbReference type="InterPro" id="IPR011990">
    <property type="entry name" value="TPR-like_helical_dom_sf"/>
</dbReference>
<feature type="compositionally biased region" description="Basic and acidic residues" evidence="1">
    <location>
        <begin position="31"/>
        <end position="45"/>
    </location>
</feature>
<dbReference type="PANTHER" id="PTHR15977:SF15">
    <property type="entry name" value="CILIA- AND FLAGELLA-ASSOCIATED PROTEIN 46"/>
    <property type="match status" value="1"/>
</dbReference>
<dbReference type="EMBL" id="JAHUTJ010074749">
    <property type="protein sequence ID" value="MED6293719.1"/>
    <property type="molecule type" value="Genomic_DNA"/>
</dbReference>
<feature type="region of interest" description="Disordered" evidence="1">
    <location>
        <begin position="21"/>
        <end position="45"/>
    </location>
</feature>
<accession>A0ABU7F347</accession>
<reference evidence="2 3" key="1">
    <citation type="submission" date="2021-06" db="EMBL/GenBank/DDBJ databases">
        <authorList>
            <person name="Palmer J.M."/>
        </authorList>
    </citation>
    <scope>NUCLEOTIDE SEQUENCE [LARGE SCALE GENOMIC DNA]</scope>
    <source>
        <strain evidence="2 3">CL_MEX2019</strain>
        <tissue evidence="2">Muscle</tissue>
    </source>
</reference>
<dbReference type="SUPFAM" id="SSF48452">
    <property type="entry name" value="TPR-like"/>
    <property type="match status" value="1"/>
</dbReference>
<gene>
    <name evidence="2" type="ORF">CHARACLAT_013495</name>
</gene>
<protein>
    <submittedName>
        <fullName evidence="2">Uncharacterized protein</fullName>
    </submittedName>
</protein>
<proteinExistence type="predicted"/>
<sequence length="1018" mass="113676">MLCDAVARGLIQPLSARDCTKPTAATARSKSRAEKGKEQATSTHEVHLDPAALQDARKALELCNSALCTSSCHITGDTVPVAVRKRVLTTWVQINRLLPQQIGSKLEIPKDETENEEVAAMSRVLVGLEMLHSNRNPRHMEYSIPSLSALAGMASECSWSDAVVELQVWCQLAACGHHVKDHSLVLHCTQRALQLEEDAAKSLNTMPCLLYGQMAVNEMLSSAACLRGLSLIYKSSGNLDSYREALKVFLSSVGFAEKADSRELFVTAAGHLWNACLPLTQSPQDRSWLKGHLEKILNALIHTSKNDISNKHSKKKGLLSIRELPPGTPKRGATKDGKELFLRAAINSLLVFIHIEKEEFACSLRLLDKAISGMPPTKHRLALLKHRILLRARLGESIEHDMQMLQNGGECCSPMWHQAALCAITLNQQLTCYQNAITSLRSTESQWQKVNLLLEFGAWLYCHNLPTSEAQLQVQWAIDILLHLGSEQATEPDDRVQRDLKTEKHSLVGVHGEFIQNLSSLKEVCRLDQLIEAHTLLAVMSDRSSPEHQHNLLQAYTFVLQIWQVSAAAADEISSEMAKIQPISPPPSAGSKKRKDKKVIDPVPTEEKQNSAKMDLSLPTTLMEWAQYICPEQTRQIFKTSNTPHCINKYSFKNQYQSLFYLRLLEKELRSLSLEHLTLPILHLAEIIAHDLLERRSLSDLYRLRIVSTCAELGLDSHSSYQEKLQSLSKIQELEQIRCHKDMIISQERKRLGQIYNQKAELCEQISSGQLGKDVTSQDIWLEKAEVCLSLGLYQSTRQLLAEALMVAREFGDKSAEAKSLLSLAALACEEQKYAKAVILLDKAQTLGGDHDFWYQLTLIWVTAVVGQRDQASQTKVNQIITQGCKALQLIAGLQVNRLPGLRSMITSLEKRGAVESIRAIADATTAETFSTEVVQRLMAACDTLRVSAGVFTKMNCGQQTAEAHRDCAFGLRLLGSKVTDIEEKHRYLLDGLSHMQLAVALQEHVVLRDQRLFVPQE</sequence>
<evidence type="ECO:0000313" key="3">
    <source>
        <dbReference type="Proteomes" id="UP001352852"/>
    </source>
</evidence>
<feature type="region of interest" description="Disordered" evidence="1">
    <location>
        <begin position="578"/>
        <end position="612"/>
    </location>
</feature>
<feature type="non-terminal residue" evidence="2">
    <location>
        <position position="1018"/>
    </location>
</feature>